<evidence type="ECO:0000256" key="4">
    <source>
        <dbReference type="ARBA" id="ARBA00022538"/>
    </source>
</evidence>
<evidence type="ECO:0000259" key="9">
    <source>
        <dbReference type="PROSITE" id="PS51202"/>
    </source>
</evidence>
<keyword evidence="4" id="KW-0406">Ion transport</keyword>
<feature type="transmembrane region" description="Helical" evidence="8">
    <location>
        <begin position="358"/>
        <end position="378"/>
    </location>
</feature>
<dbReference type="SUPFAM" id="SSF116726">
    <property type="entry name" value="TrkA C-terminal domain-like"/>
    <property type="match status" value="2"/>
</dbReference>
<feature type="transmembrane region" description="Helical" evidence="8">
    <location>
        <begin position="525"/>
        <end position="542"/>
    </location>
</feature>
<feature type="transmembrane region" description="Helical" evidence="8">
    <location>
        <begin position="456"/>
        <end position="479"/>
    </location>
</feature>
<feature type="domain" description="RCK C-terminal" evidence="9">
    <location>
        <begin position="662"/>
        <end position="746"/>
    </location>
</feature>
<dbReference type="InterPro" id="IPR006037">
    <property type="entry name" value="RCK_C"/>
</dbReference>
<keyword evidence="4" id="KW-0630">Potassium</keyword>
<dbReference type="AlphaFoldDB" id="A0A1N6KA48"/>
<dbReference type="Gene3D" id="1.20.1530.20">
    <property type="match status" value="1"/>
</dbReference>
<evidence type="ECO:0000256" key="5">
    <source>
        <dbReference type="ARBA" id="ARBA00022692"/>
    </source>
</evidence>
<proteinExistence type="inferred from homology"/>
<dbReference type="Pfam" id="PF00999">
    <property type="entry name" value="Na_H_Exchanger"/>
    <property type="match status" value="1"/>
</dbReference>
<evidence type="ECO:0000256" key="2">
    <source>
        <dbReference type="ARBA" id="ARBA00005551"/>
    </source>
</evidence>
<dbReference type="InterPro" id="IPR038770">
    <property type="entry name" value="Na+/solute_symporter_sf"/>
</dbReference>
<dbReference type="InterPro" id="IPR006153">
    <property type="entry name" value="Cation/H_exchanger_TM"/>
</dbReference>
<dbReference type="EMBL" id="FSRA01000002">
    <property type="protein sequence ID" value="SIO53197.1"/>
    <property type="molecule type" value="Genomic_DNA"/>
</dbReference>
<dbReference type="GO" id="GO:0006813">
    <property type="term" value="P:potassium ion transport"/>
    <property type="evidence" value="ECO:0007669"/>
    <property type="project" value="UniProtKB-KW"/>
</dbReference>
<feature type="transmembrane region" description="Helical" evidence="8">
    <location>
        <begin position="188"/>
        <end position="210"/>
    </location>
</feature>
<evidence type="ECO:0000313" key="10">
    <source>
        <dbReference type="EMBL" id="SIO53197.1"/>
    </source>
</evidence>
<dbReference type="OrthoDB" id="9781411at2"/>
<feature type="transmembrane region" description="Helical" evidence="8">
    <location>
        <begin position="299"/>
        <end position="320"/>
    </location>
</feature>
<dbReference type="GO" id="GO:0015297">
    <property type="term" value="F:antiporter activity"/>
    <property type="evidence" value="ECO:0007669"/>
    <property type="project" value="InterPro"/>
</dbReference>
<dbReference type="RefSeq" id="WP_074242605.1">
    <property type="nucleotide sequence ID" value="NZ_FSRA01000002.1"/>
</dbReference>
<keyword evidence="6 8" id="KW-1133">Transmembrane helix</keyword>
<organism evidence="10 11">
    <name type="scientific">Chitinophaga niabensis</name>
    <dbReference type="NCBI Taxonomy" id="536979"/>
    <lineage>
        <taxon>Bacteria</taxon>
        <taxon>Pseudomonadati</taxon>
        <taxon>Bacteroidota</taxon>
        <taxon>Chitinophagia</taxon>
        <taxon>Chitinophagales</taxon>
        <taxon>Chitinophagaceae</taxon>
        <taxon>Chitinophaga</taxon>
    </lineage>
</organism>
<feature type="transmembrane region" description="Helical" evidence="8">
    <location>
        <begin position="7"/>
        <end position="25"/>
    </location>
</feature>
<comment type="subcellular location">
    <subcellularLocation>
        <location evidence="1">Membrane</location>
        <topology evidence="1">Multi-pass membrane protein</topology>
    </subcellularLocation>
</comment>
<feature type="transmembrane region" description="Helical" evidence="8">
    <location>
        <begin position="423"/>
        <end position="444"/>
    </location>
</feature>
<dbReference type="GO" id="GO:1902600">
    <property type="term" value="P:proton transmembrane transport"/>
    <property type="evidence" value="ECO:0007669"/>
    <property type="project" value="InterPro"/>
</dbReference>
<evidence type="ECO:0000256" key="6">
    <source>
        <dbReference type="ARBA" id="ARBA00022989"/>
    </source>
</evidence>
<protein>
    <submittedName>
        <fullName evidence="10">Transporter, CPA2 family</fullName>
    </submittedName>
</protein>
<feature type="transmembrane region" description="Helical" evidence="8">
    <location>
        <begin position="119"/>
        <end position="138"/>
    </location>
</feature>
<dbReference type="PANTHER" id="PTHR42751:SF3">
    <property type="entry name" value="SODIUM_GLUTAMATE SYMPORTER"/>
    <property type="match status" value="1"/>
</dbReference>
<evidence type="ECO:0000313" key="11">
    <source>
        <dbReference type="Proteomes" id="UP000185003"/>
    </source>
</evidence>
<feature type="transmembrane region" description="Helical" evidence="8">
    <location>
        <begin position="222"/>
        <end position="255"/>
    </location>
</feature>
<dbReference type="InterPro" id="IPR036721">
    <property type="entry name" value="RCK_C_sf"/>
</dbReference>
<gene>
    <name evidence="10" type="ORF">SAMN04488055_5369</name>
</gene>
<feature type="transmembrane region" description="Helical" evidence="8">
    <location>
        <begin position="500"/>
        <end position="519"/>
    </location>
</feature>
<dbReference type="STRING" id="536979.SAMN04488055_5369"/>
<dbReference type="Proteomes" id="UP000185003">
    <property type="component" value="Unassembled WGS sequence"/>
</dbReference>
<keyword evidence="3" id="KW-0813">Transport</keyword>
<dbReference type="GO" id="GO:0016020">
    <property type="term" value="C:membrane"/>
    <property type="evidence" value="ECO:0007669"/>
    <property type="project" value="UniProtKB-SubCell"/>
</dbReference>
<dbReference type="PANTHER" id="PTHR42751">
    <property type="entry name" value="SODIUM/HYDROGEN EXCHANGER FAMILY/TRKA DOMAIN PROTEIN"/>
    <property type="match status" value="1"/>
</dbReference>
<keyword evidence="5 8" id="KW-0812">Transmembrane</keyword>
<accession>A0A1N6KA48</accession>
<dbReference type="Gene3D" id="3.30.70.1450">
    <property type="entry name" value="Regulator of K+ conductance, C-terminal domain"/>
    <property type="match status" value="2"/>
</dbReference>
<dbReference type="PROSITE" id="PS51202">
    <property type="entry name" value="RCK_C"/>
    <property type="match status" value="2"/>
</dbReference>
<evidence type="ECO:0000256" key="8">
    <source>
        <dbReference type="SAM" id="Phobius"/>
    </source>
</evidence>
<feature type="transmembrane region" description="Helical" evidence="8">
    <location>
        <begin position="150"/>
        <end position="176"/>
    </location>
</feature>
<keyword evidence="4" id="KW-0633">Potassium transport</keyword>
<dbReference type="Pfam" id="PF02080">
    <property type="entry name" value="TrkA_C"/>
    <property type="match status" value="2"/>
</dbReference>
<feature type="transmembrane region" description="Helical" evidence="8">
    <location>
        <begin position="31"/>
        <end position="49"/>
    </location>
</feature>
<keyword evidence="11" id="KW-1185">Reference proteome</keyword>
<dbReference type="GO" id="GO:0008324">
    <property type="term" value="F:monoatomic cation transmembrane transporter activity"/>
    <property type="evidence" value="ECO:0007669"/>
    <property type="project" value="InterPro"/>
</dbReference>
<feature type="transmembrane region" description="Helical" evidence="8">
    <location>
        <begin position="61"/>
        <end position="80"/>
    </location>
</feature>
<sequence length="754" mass="83202">MIHLPNLIADLALILGAAAITTLIFKKLKQPLVLGYLIAGILVGPYFDLFPTVREEENIKVWSEIGVIFLLFSLGLEFSFKKLMKVGGSASITAFVEVVVMLALGYGTGQLLGWNTMDSIFLGGVLSISSTTIIIRAFDELGVKGQKFAGLVFGILVVEDLIAIVLLVLLSTLAVSQQFAGTEMLISVVKLVFFLILWFIGGIFFIPTLLKKTKSLMSEETLLVTSLGLCLLMVVLATQVGFSAALGAFIMGSILAETTQAEKIEHLIKSVKDLFGAIFFVSVGMLIDPKMLQMYLGPVILITVITLVGKTLSTTIGAVLSGQPLKSSVQAGMSLAQIGEFSFIIATLGLTLKVTSDFLYPIAVAVSAVTTFTTPYMIKVAEPFYNWLDKRLPEKWKASLSRYSSGAQTISEASDWQIVLKAYITNTVICTVIIVAIGLLSSLYLLPKMNELMDPLWGRIITGIITFLVMMPFLWALAVRQVQTTAFSNLRKQNKYKGPLWLLRIARIGLAVFMIGFMLDRFFSFAIALSVTFVMVVVLVLLSRRIQVFYNRLEDRFFKNFNAREAAEAAAKAAKPDAAVLAPWDAHLASFQVRPEWDGVGKTLEELILREKYGVNIAMIERGERLIPIPPKTERLYPGDRLQVIGTDEQITSFRNYIDMHLPEIKHTRTEVELRRFDVRTGSAVFGKSIRQSGIRELARSMVVGIERGDQRILNPISDTVLEDGDVVWVVGNPKRTAALFRVKGEAPPQTQTA</sequence>
<reference evidence="10 11" key="1">
    <citation type="submission" date="2016-11" db="EMBL/GenBank/DDBJ databases">
        <authorList>
            <person name="Jaros S."/>
            <person name="Januszkiewicz K."/>
            <person name="Wedrychowicz H."/>
        </authorList>
    </citation>
    <scope>NUCLEOTIDE SEQUENCE [LARGE SCALE GENOMIC DNA]</scope>
    <source>
        <strain evidence="10 11">DSM 24787</strain>
    </source>
</reference>
<name>A0A1N6KA48_9BACT</name>
<evidence type="ECO:0000256" key="7">
    <source>
        <dbReference type="ARBA" id="ARBA00023136"/>
    </source>
</evidence>
<evidence type="ECO:0000256" key="3">
    <source>
        <dbReference type="ARBA" id="ARBA00022448"/>
    </source>
</evidence>
<keyword evidence="7 8" id="KW-0472">Membrane</keyword>
<evidence type="ECO:0000256" key="1">
    <source>
        <dbReference type="ARBA" id="ARBA00004141"/>
    </source>
</evidence>
<feature type="transmembrane region" description="Helical" evidence="8">
    <location>
        <begin position="332"/>
        <end position="352"/>
    </location>
</feature>
<feature type="transmembrane region" description="Helical" evidence="8">
    <location>
        <begin position="86"/>
        <end position="107"/>
    </location>
</feature>
<comment type="similarity">
    <text evidence="2">Belongs to the monovalent cation:proton antiporter 2 (CPA2) transporter (TC 2.A.37) family.</text>
</comment>
<feature type="domain" description="RCK C-terminal" evidence="9">
    <location>
        <begin position="576"/>
        <end position="660"/>
    </location>
</feature>